<dbReference type="Pfam" id="PF00005">
    <property type="entry name" value="ABC_tran"/>
    <property type="match status" value="1"/>
</dbReference>
<comment type="caution">
    <text evidence="8">The sequence shown here is derived from an EMBL/GenBank/DDBJ whole genome shotgun (WGS) entry which is preliminary data.</text>
</comment>
<evidence type="ECO:0000256" key="6">
    <source>
        <dbReference type="ARBA" id="ARBA00022970"/>
    </source>
</evidence>
<name>A0A366H036_9BURK</name>
<evidence type="ECO:0000256" key="4">
    <source>
        <dbReference type="ARBA" id="ARBA00022741"/>
    </source>
</evidence>
<dbReference type="PROSITE" id="PS50893">
    <property type="entry name" value="ABC_TRANSPORTER_2"/>
    <property type="match status" value="1"/>
</dbReference>
<dbReference type="RefSeq" id="WP_113935181.1">
    <property type="nucleotide sequence ID" value="NZ_JACCEU010000018.1"/>
</dbReference>
<dbReference type="PANTHER" id="PTHR43820">
    <property type="entry name" value="HIGH-AFFINITY BRANCHED-CHAIN AMINO ACID TRANSPORT ATP-BINDING PROTEIN LIVF"/>
    <property type="match status" value="1"/>
</dbReference>
<dbReference type="GO" id="GO:0005524">
    <property type="term" value="F:ATP binding"/>
    <property type="evidence" value="ECO:0007669"/>
    <property type="project" value="UniProtKB-KW"/>
</dbReference>
<evidence type="ECO:0000313" key="9">
    <source>
        <dbReference type="Proteomes" id="UP000253628"/>
    </source>
</evidence>
<dbReference type="InterPro" id="IPR003593">
    <property type="entry name" value="AAA+_ATPase"/>
</dbReference>
<proteinExistence type="inferred from homology"/>
<keyword evidence="5 8" id="KW-0067">ATP-binding</keyword>
<sequence>MSVQLEAIALCGGYGEIQILKQVSVALKTGQVTAFVGSNGAGKTTLMKLLAGLLPASQGQILLGGRSVSALAPPARLALGLSLVPEGRMVFPDLTVADTLRIGAYLPQARSGWKDRAEHMYELFPRLKERRNSLAGFLSGGEQQMLALARGLMSNPSVLLLDEPTLGLAPTIVDELFEILARIRDTGVTIGLVEQNIHAALNLSDYAYVMEDGKVALSGPSDELLDSPAVRAAYMGVEEEIPVQESGVRL</sequence>
<keyword evidence="3" id="KW-0472">Membrane</keyword>
<dbReference type="PANTHER" id="PTHR43820:SF4">
    <property type="entry name" value="HIGH-AFFINITY BRANCHED-CHAIN AMINO ACID TRANSPORT ATP-BINDING PROTEIN LIVF"/>
    <property type="match status" value="1"/>
</dbReference>
<reference evidence="8 9" key="1">
    <citation type="submission" date="2018-06" db="EMBL/GenBank/DDBJ databases">
        <title>Genomic Encyclopedia of Type Strains, Phase IV (KMG-IV): sequencing the most valuable type-strain genomes for metagenomic binning, comparative biology and taxonomic classification.</title>
        <authorList>
            <person name="Goeker M."/>
        </authorList>
    </citation>
    <scope>NUCLEOTIDE SEQUENCE [LARGE SCALE GENOMIC DNA]</scope>
    <source>
        <strain evidence="8 9">DSM 25520</strain>
    </source>
</reference>
<protein>
    <submittedName>
        <fullName evidence="8">Amino acid/amide ABC transporter ATP-binding protein 2 (HAAT family)</fullName>
    </submittedName>
</protein>
<dbReference type="Gene3D" id="3.40.50.300">
    <property type="entry name" value="P-loop containing nucleotide triphosphate hydrolases"/>
    <property type="match status" value="1"/>
</dbReference>
<evidence type="ECO:0000313" key="8">
    <source>
        <dbReference type="EMBL" id="RBP35084.1"/>
    </source>
</evidence>
<dbReference type="InterPro" id="IPR052156">
    <property type="entry name" value="BCAA_Transport_ATP-bd_LivF"/>
</dbReference>
<dbReference type="InterPro" id="IPR003439">
    <property type="entry name" value="ABC_transporter-like_ATP-bd"/>
</dbReference>
<dbReference type="SUPFAM" id="SSF52540">
    <property type="entry name" value="P-loop containing nucleoside triphosphate hydrolases"/>
    <property type="match status" value="1"/>
</dbReference>
<dbReference type="OrthoDB" id="9776369at2"/>
<dbReference type="AlphaFoldDB" id="A0A366H036"/>
<gene>
    <name evidence="8" type="ORF">DFR37_12011</name>
</gene>
<feature type="domain" description="ABC transporter" evidence="7">
    <location>
        <begin position="3"/>
        <end position="237"/>
    </location>
</feature>
<dbReference type="InterPro" id="IPR017871">
    <property type="entry name" value="ABC_transporter-like_CS"/>
</dbReference>
<organism evidence="8 9">
    <name type="scientific">Eoetvoesiella caeni</name>
    <dbReference type="NCBI Taxonomy" id="645616"/>
    <lineage>
        <taxon>Bacteria</taxon>
        <taxon>Pseudomonadati</taxon>
        <taxon>Pseudomonadota</taxon>
        <taxon>Betaproteobacteria</taxon>
        <taxon>Burkholderiales</taxon>
        <taxon>Alcaligenaceae</taxon>
        <taxon>Eoetvoesiella</taxon>
    </lineage>
</organism>
<keyword evidence="6" id="KW-0029">Amino-acid transport</keyword>
<dbReference type="PROSITE" id="PS00211">
    <property type="entry name" value="ABC_TRANSPORTER_1"/>
    <property type="match status" value="1"/>
</dbReference>
<keyword evidence="9" id="KW-1185">Reference proteome</keyword>
<dbReference type="Proteomes" id="UP000253628">
    <property type="component" value="Unassembled WGS sequence"/>
</dbReference>
<keyword evidence="4" id="KW-0547">Nucleotide-binding</keyword>
<evidence type="ECO:0000259" key="7">
    <source>
        <dbReference type="PROSITE" id="PS50893"/>
    </source>
</evidence>
<keyword evidence="2" id="KW-0813">Transport</keyword>
<accession>A0A366H036</accession>
<keyword evidence="3" id="KW-1003">Cell membrane</keyword>
<evidence type="ECO:0000256" key="5">
    <source>
        <dbReference type="ARBA" id="ARBA00022840"/>
    </source>
</evidence>
<evidence type="ECO:0000256" key="3">
    <source>
        <dbReference type="ARBA" id="ARBA00022475"/>
    </source>
</evidence>
<dbReference type="GO" id="GO:0015807">
    <property type="term" value="P:L-amino acid transport"/>
    <property type="evidence" value="ECO:0007669"/>
    <property type="project" value="TreeGrafter"/>
</dbReference>
<dbReference type="EMBL" id="QNRQ01000020">
    <property type="protein sequence ID" value="RBP35084.1"/>
    <property type="molecule type" value="Genomic_DNA"/>
</dbReference>
<dbReference type="GO" id="GO:0016887">
    <property type="term" value="F:ATP hydrolysis activity"/>
    <property type="evidence" value="ECO:0007669"/>
    <property type="project" value="InterPro"/>
</dbReference>
<dbReference type="SMART" id="SM00382">
    <property type="entry name" value="AAA"/>
    <property type="match status" value="1"/>
</dbReference>
<dbReference type="InterPro" id="IPR027417">
    <property type="entry name" value="P-loop_NTPase"/>
</dbReference>
<dbReference type="CDD" id="cd03224">
    <property type="entry name" value="ABC_TM1139_LivF_branched"/>
    <property type="match status" value="1"/>
</dbReference>
<dbReference type="GO" id="GO:0015658">
    <property type="term" value="F:branched-chain amino acid transmembrane transporter activity"/>
    <property type="evidence" value="ECO:0007669"/>
    <property type="project" value="TreeGrafter"/>
</dbReference>
<evidence type="ECO:0000256" key="2">
    <source>
        <dbReference type="ARBA" id="ARBA00022448"/>
    </source>
</evidence>
<evidence type="ECO:0000256" key="1">
    <source>
        <dbReference type="ARBA" id="ARBA00005417"/>
    </source>
</evidence>
<comment type="similarity">
    <text evidence="1">Belongs to the ABC transporter superfamily.</text>
</comment>